<keyword evidence="1" id="KW-1133">Transmembrane helix</keyword>
<proteinExistence type="evidence at transcript level"/>
<name>Q0WLD9_ARATH</name>
<feature type="non-terminal residue" evidence="2">
    <location>
        <position position="1"/>
    </location>
</feature>
<feature type="transmembrane region" description="Helical" evidence="1">
    <location>
        <begin position="20"/>
        <end position="37"/>
    </location>
</feature>
<evidence type="ECO:0000256" key="1">
    <source>
        <dbReference type="SAM" id="Phobius"/>
    </source>
</evidence>
<reference evidence="2" key="1">
    <citation type="submission" date="2006-07" db="EMBL/GenBank/DDBJ databases">
        <title>Large-scale analysis of RIKEN Arabidopsis full-length (RAFL) cDNAs.</title>
        <authorList>
            <person name="Totoki Y."/>
            <person name="Seki M."/>
            <person name="Ishida J."/>
            <person name="Nakajima M."/>
            <person name="Enju A."/>
            <person name="Morosawa T."/>
            <person name="Kamiya A."/>
            <person name="Narusaka M."/>
            <person name="Shin-i T."/>
            <person name="Nakagawa M."/>
            <person name="Sakamoto N."/>
            <person name="Oishi K."/>
            <person name="Kohara Y."/>
            <person name="Kobayashi M."/>
            <person name="Toyoda A."/>
            <person name="Sakaki Y."/>
            <person name="Sakurai T."/>
            <person name="Iida K."/>
            <person name="Akiyama K."/>
            <person name="Satou M."/>
            <person name="Toyoda T."/>
            <person name="Konagaya A."/>
            <person name="Carninci P."/>
            <person name="Kawai J."/>
            <person name="Hayashizaki Y."/>
            <person name="Shinozaki K."/>
        </authorList>
    </citation>
    <scope>NUCLEOTIDE SEQUENCE</scope>
</reference>
<feature type="non-terminal residue" evidence="2">
    <location>
        <position position="43"/>
    </location>
</feature>
<dbReference type="EMBL" id="AK230266">
    <property type="protein sequence ID" value="BAF02068.1"/>
    <property type="molecule type" value="mRNA"/>
</dbReference>
<accession>Q0WLD9</accession>
<dbReference type="AlphaFoldDB" id="Q0WLD9"/>
<keyword evidence="1" id="KW-0812">Transmembrane</keyword>
<protein>
    <submittedName>
        <fullName evidence="2">Uncharacterized protein</fullName>
    </submittedName>
</protein>
<organism evidence="2">
    <name type="scientific">Arabidopsis thaliana</name>
    <name type="common">Mouse-ear cress</name>
    <dbReference type="NCBI Taxonomy" id="3702"/>
    <lineage>
        <taxon>Eukaryota</taxon>
        <taxon>Viridiplantae</taxon>
        <taxon>Streptophyta</taxon>
        <taxon>Embryophyta</taxon>
        <taxon>Tracheophyta</taxon>
        <taxon>Spermatophyta</taxon>
        <taxon>Magnoliopsida</taxon>
        <taxon>eudicotyledons</taxon>
        <taxon>Gunneridae</taxon>
        <taxon>Pentapetalae</taxon>
        <taxon>rosids</taxon>
        <taxon>malvids</taxon>
        <taxon>Brassicales</taxon>
        <taxon>Brassicaceae</taxon>
        <taxon>Camelineae</taxon>
        <taxon>Arabidopsis</taxon>
    </lineage>
</organism>
<evidence type="ECO:0000313" key="2">
    <source>
        <dbReference type="EMBL" id="BAF02068.1"/>
    </source>
</evidence>
<sequence length="43" mass="5384">RLLQDGISHLFFFQSSRYSSGYYFFFYLYLVFTIYRFKSKFSL</sequence>
<keyword evidence="1" id="KW-0472">Membrane</keyword>